<accession>A0A4D6MFZ6</accession>
<name>A0A4D6MFZ6_VIGUN</name>
<evidence type="ECO:0000313" key="1">
    <source>
        <dbReference type="EMBL" id="QCD99937.1"/>
    </source>
</evidence>
<dbReference type="AlphaFoldDB" id="A0A4D6MFZ6"/>
<organism evidence="1 2">
    <name type="scientific">Vigna unguiculata</name>
    <name type="common">Cowpea</name>
    <dbReference type="NCBI Taxonomy" id="3917"/>
    <lineage>
        <taxon>Eukaryota</taxon>
        <taxon>Viridiplantae</taxon>
        <taxon>Streptophyta</taxon>
        <taxon>Embryophyta</taxon>
        <taxon>Tracheophyta</taxon>
        <taxon>Spermatophyta</taxon>
        <taxon>Magnoliopsida</taxon>
        <taxon>eudicotyledons</taxon>
        <taxon>Gunneridae</taxon>
        <taxon>Pentapetalae</taxon>
        <taxon>rosids</taxon>
        <taxon>fabids</taxon>
        <taxon>Fabales</taxon>
        <taxon>Fabaceae</taxon>
        <taxon>Papilionoideae</taxon>
        <taxon>50 kb inversion clade</taxon>
        <taxon>NPAAA clade</taxon>
        <taxon>indigoferoid/millettioid clade</taxon>
        <taxon>Phaseoleae</taxon>
        <taxon>Vigna</taxon>
    </lineage>
</organism>
<evidence type="ECO:0000313" key="2">
    <source>
        <dbReference type="Proteomes" id="UP000501690"/>
    </source>
</evidence>
<sequence length="129" mass="13827">MAVQILSPELGFHSHTLLLGCAADGGCSGFFSGERGGTAAASLLLWWCVVVTELARSVVARVNDVRCWCKNGGSAEKMERHGGCGVAAVAGTRAGRASGGCRSGAESVDLVRRPWWWSFCARRWSRWLL</sequence>
<keyword evidence="2" id="KW-1185">Reference proteome</keyword>
<proteinExistence type="predicted"/>
<gene>
    <name evidence="1" type="ORF">DEO72_LG7g1224</name>
</gene>
<dbReference type="EMBL" id="CP039351">
    <property type="protein sequence ID" value="QCD99937.1"/>
    <property type="molecule type" value="Genomic_DNA"/>
</dbReference>
<protein>
    <submittedName>
        <fullName evidence="1">Uncharacterized protein</fullName>
    </submittedName>
</protein>
<dbReference type="Proteomes" id="UP000501690">
    <property type="component" value="Linkage Group LG7"/>
</dbReference>
<reference evidence="1 2" key="1">
    <citation type="submission" date="2019-04" db="EMBL/GenBank/DDBJ databases">
        <title>An improved genome assembly and genetic linkage map for asparagus bean, Vigna unguiculata ssp. sesquipedialis.</title>
        <authorList>
            <person name="Xia Q."/>
            <person name="Zhang R."/>
            <person name="Dong Y."/>
        </authorList>
    </citation>
    <scope>NUCLEOTIDE SEQUENCE [LARGE SCALE GENOMIC DNA]</scope>
    <source>
        <tissue evidence="1">Leaf</tissue>
    </source>
</reference>